<dbReference type="AlphaFoldDB" id="E8T2W1"/>
<comment type="cofactor">
    <cofactor evidence="5">
        <name>Mg(2+)</name>
        <dbReference type="ChEBI" id="CHEBI:18420"/>
    </cofactor>
</comment>
<evidence type="ECO:0000256" key="3">
    <source>
        <dbReference type="ARBA" id="ARBA00022840"/>
    </source>
</evidence>
<keyword evidence="3 4" id="KW-0067">ATP-binding</keyword>
<dbReference type="PIRSF" id="PIRSF006806">
    <property type="entry name" value="FTHF_cligase"/>
    <property type="match status" value="1"/>
</dbReference>
<gene>
    <name evidence="7" type="ordered locus">Theam_1206</name>
</gene>
<dbReference type="GO" id="GO:0046872">
    <property type="term" value="F:metal ion binding"/>
    <property type="evidence" value="ECO:0007669"/>
    <property type="project" value="UniProtKB-KW"/>
</dbReference>
<comment type="similarity">
    <text evidence="1 5">Belongs to the 5-formyltetrahydrofolate cyclo-ligase family.</text>
</comment>
<dbReference type="RefSeq" id="WP_013537956.1">
    <property type="nucleotide sequence ID" value="NC_014926.1"/>
</dbReference>
<dbReference type="OrthoDB" id="9801938at2"/>
<feature type="binding site" evidence="4">
    <location>
        <begin position="129"/>
        <end position="137"/>
    </location>
    <ligand>
        <name>ATP</name>
        <dbReference type="ChEBI" id="CHEBI:30616"/>
    </ligand>
</feature>
<reference evidence="7" key="1">
    <citation type="submission" date="2011-01" db="EMBL/GenBank/DDBJ databases">
        <title>Complete sequence of chromosome of Thermovibrio ammonificans HB-1.</title>
        <authorList>
            <consortium name="US DOE Joint Genome Institute"/>
            <person name="Lucas S."/>
            <person name="Copeland A."/>
            <person name="Lapidus A."/>
            <person name="Cheng J.-F."/>
            <person name="Goodwin L."/>
            <person name="Pitluck S."/>
            <person name="Davenport K."/>
            <person name="Detter J.C."/>
            <person name="Han C."/>
            <person name="Tapia R."/>
            <person name="Land M."/>
            <person name="Hauser L."/>
            <person name="Kyrpides N."/>
            <person name="Ivanova N."/>
            <person name="Ovchinnikova G."/>
            <person name="Vetriani C."/>
            <person name="Woyke T."/>
        </authorList>
    </citation>
    <scope>NUCLEOTIDE SEQUENCE [LARGE SCALE GENOMIC DNA]</scope>
    <source>
        <strain evidence="7">HB-1</strain>
    </source>
</reference>
<feature type="binding site" evidence="4">
    <location>
        <begin position="4"/>
        <end position="8"/>
    </location>
    <ligand>
        <name>ATP</name>
        <dbReference type="ChEBI" id="CHEBI:30616"/>
    </ligand>
</feature>
<keyword evidence="5" id="KW-0460">Magnesium</keyword>
<dbReference type="SUPFAM" id="SSF100950">
    <property type="entry name" value="NagB/RpiA/CoA transferase-like"/>
    <property type="match status" value="1"/>
</dbReference>
<dbReference type="EMBL" id="CP002444">
    <property type="protein sequence ID" value="ADU97170.1"/>
    <property type="molecule type" value="Genomic_DNA"/>
</dbReference>
<evidence type="ECO:0000313" key="7">
    <source>
        <dbReference type="EMBL" id="ADU97170.1"/>
    </source>
</evidence>
<evidence type="ECO:0000256" key="4">
    <source>
        <dbReference type="PIRSR" id="PIRSR006806-1"/>
    </source>
</evidence>
<accession>E8T2W1</accession>
<dbReference type="NCBIfam" id="TIGR02727">
    <property type="entry name" value="MTHFS_bact"/>
    <property type="match status" value="1"/>
</dbReference>
<comment type="catalytic activity">
    <reaction evidence="5">
        <text>(6S)-5-formyl-5,6,7,8-tetrahydrofolate + ATP = (6R)-5,10-methenyltetrahydrofolate + ADP + phosphate</text>
        <dbReference type="Rhea" id="RHEA:10488"/>
        <dbReference type="ChEBI" id="CHEBI:30616"/>
        <dbReference type="ChEBI" id="CHEBI:43474"/>
        <dbReference type="ChEBI" id="CHEBI:57455"/>
        <dbReference type="ChEBI" id="CHEBI:57457"/>
        <dbReference type="ChEBI" id="CHEBI:456216"/>
        <dbReference type="EC" id="6.3.3.2"/>
    </reaction>
</comment>
<dbReference type="InterPro" id="IPR002698">
    <property type="entry name" value="FTHF_cligase"/>
</dbReference>
<dbReference type="GO" id="GO:0005524">
    <property type="term" value="F:ATP binding"/>
    <property type="evidence" value="ECO:0007669"/>
    <property type="project" value="UniProtKB-KW"/>
</dbReference>
<feature type="binding site" evidence="4">
    <location>
        <position position="55"/>
    </location>
    <ligand>
        <name>substrate</name>
    </ligand>
</feature>
<dbReference type="GO" id="GO:0009396">
    <property type="term" value="P:folic acid-containing compound biosynthetic process"/>
    <property type="evidence" value="ECO:0007669"/>
    <property type="project" value="TreeGrafter"/>
</dbReference>
<evidence type="ECO:0000313" key="8">
    <source>
        <dbReference type="Proteomes" id="UP000006362"/>
    </source>
</evidence>
<evidence type="ECO:0000256" key="6">
    <source>
        <dbReference type="SAM" id="Coils"/>
    </source>
</evidence>
<keyword evidence="6" id="KW-0175">Coiled coil</keyword>
<protein>
    <recommendedName>
        <fullName evidence="5">5-formyltetrahydrofolate cyclo-ligase</fullName>
        <ecNumber evidence="5">6.3.3.2</ecNumber>
    </recommendedName>
</protein>
<dbReference type="EC" id="6.3.3.2" evidence="5"/>
<keyword evidence="2 4" id="KW-0547">Nucleotide-binding</keyword>
<feature type="coiled-coil region" evidence="6">
    <location>
        <begin position="13"/>
        <end position="40"/>
    </location>
</feature>
<dbReference type="STRING" id="648996.Theam_1206"/>
<keyword evidence="5" id="KW-0479">Metal-binding</keyword>
<name>E8T2W1_THEA1</name>
<dbReference type="HOGENOM" id="CLU_066245_0_1_0"/>
<evidence type="ECO:0000256" key="1">
    <source>
        <dbReference type="ARBA" id="ARBA00010638"/>
    </source>
</evidence>
<keyword evidence="8" id="KW-1185">Reference proteome</keyword>
<sequence>MHTKASLRSYLLKKRLQLTQQELQALSRRVEENLKRLLRELSPKSVMLYWPIKGEPDLTPLARELLENGVKLYFPKVLKERIAAVEVDNLDQLSPGAFNIPEPPYSPQREGTPEAVVVPALGYDKKGYRLGYGGGYYDRFLASAPVKDKIGVCFHFQLLDAIPVEPFDQPVDWIVTDKTTLRRT</sequence>
<proteinExistence type="inferred from homology"/>
<dbReference type="Proteomes" id="UP000006362">
    <property type="component" value="Chromosome"/>
</dbReference>
<dbReference type="GO" id="GO:0035999">
    <property type="term" value="P:tetrahydrofolate interconversion"/>
    <property type="evidence" value="ECO:0007669"/>
    <property type="project" value="TreeGrafter"/>
</dbReference>
<dbReference type="InterPro" id="IPR024185">
    <property type="entry name" value="FTHF_cligase-like_sf"/>
</dbReference>
<dbReference type="InterPro" id="IPR037171">
    <property type="entry name" value="NagB/RpiA_transferase-like"/>
</dbReference>
<dbReference type="Gene3D" id="3.40.50.10420">
    <property type="entry name" value="NagB/RpiA/CoA transferase-like"/>
    <property type="match status" value="1"/>
</dbReference>
<dbReference type="KEGG" id="tam:Theam_1206"/>
<organism evidence="7 8">
    <name type="scientific">Thermovibrio ammonificans (strain DSM 15698 / JCM 12110 / HB-1)</name>
    <dbReference type="NCBI Taxonomy" id="648996"/>
    <lineage>
        <taxon>Bacteria</taxon>
        <taxon>Pseudomonadati</taxon>
        <taxon>Aquificota</taxon>
        <taxon>Aquificia</taxon>
        <taxon>Desulfurobacteriales</taxon>
        <taxon>Desulfurobacteriaceae</taxon>
        <taxon>Thermovibrio</taxon>
    </lineage>
</organism>
<dbReference type="PANTHER" id="PTHR23407">
    <property type="entry name" value="ATPASE INHIBITOR/5-FORMYLTETRAHYDROFOLATE CYCLO-LIGASE"/>
    <property type="match status" value="1"/>
</dbReference>
<dbReference type="PANTHER" id="PTHR23407:SF1">
    <property type="entry name" value="5-FORMYLTETRAHYDROFOLATE CYCLO-LIGASE"/>
    <property type="match status" value="1"/>
</dbReference>
<dbReference type="Pfam" id="PF01812">
    <property type="entry name" value="5-FTHF_cyc-lig"/>
    <property type="match status" value="1"/>
</dbReference>
<evidence type="ECO:0000256" key="2">
    <source>
        <dbReference type="ARBA" id="ARBA00022741"/>
    </source>
</evidence>
<dbReference type="GO" id="GO:0030272">
    <property type="term" value="F:5-formyltetrahydrofolate cyclo-ligase activity"/>
    <property type="evidence" value="ECO:0007669"/>
    <property type="project" value="UniProtKB-EC"/>
</dbReference>
<dbReference type="eggNOG" id="COG0212">
    <property type="taxonomic scope" value="Bacteria"/>
</dbReference>
<evidence type="ECO:0000256" key="5">
    <source>
        <dbReference type="RuleBase" id="RU361279"/>
    </source>
</evidence>